<keyword evidence="6" id="KW-0067">ATP-binding</keyword>
<comment type="subcellular location">
    <subcellularLocation>
        <location evidence="2">Plastid</location>
    </subcellularLocation>
</comment>
<reference evidence="7" key="1">
    <citation type="submission" date="2019-10" db="EMBL/GenBank/DDBJ databases">
        <authorList>
            <person name="Zhang R."/>
            <person name="Pan Y."/>
            <person name="Wang J."/>
            <person name="Ma R."/>
            <person name="Yu S."/>
        </authorList>
    </citation>
    <scope>NUCLEOTIDE SEQUENCE</scope>
    <source>
        <strain evidence="7">LA-IB0</strain>
        <tissue evidence="7">Leaf</tissue>
    </source>
</reference>
<gene>
    <name evidence="7" type="ORF">BUALT_Bualt14G0012300</name>
</gene>
<dbReference type="Proteomes" id="UP000826271">
    <property type="component" value="Unassembled WGS sequence"/>
</dbReference>
<name>A0AAV6WKL3_9LAMI</name>
<dbReference type="GO" id="GO:0005524">
    <property type="term" value="F:ATP binding"/>
    <property type="evidence" value="ECO:0007669"/>
    <property type="project" value="UniProtKB-KW"/>
</dbReference>
<organism evidence="7 8">
    <name type="scientific">Buddleja alternifolia</name>
    <dbReference type="NCBI Taxonomy" id="168488"/>
    <lineage>
        <taxon>Eukaryota</taxon>
        <taxon>Viridiplantae</taxon>
        <taxon>Streptophyta</taxon>
        <taxon>Embryophyta</taxon>
        <taxon>Tracheophyta</taxon>
        <taxon>Spermatophyta</taxon>
        <taxon>Magnoliopsida</taxon>
        <taxon>eudicotyledons</taxon>
        <taxon>Gunneridae</taxon>
        <taxon>Pentapetalae</taxon>
        <taxon>asterids</taxon>
        <taxon>lamiids</taxon>
        <taxon>Lamiales</taxon>
        <taxon>Scrophulariaceae</taxon>
        <taxon>Buddlejeae</taxon>
        <taxon>Buddleja</taxon>
    </lineage>
</organism>
<comment type="similarity">
    <text evidence="3">Belongs to the Ycf2 family.</text>
</comment>
<evidence type="ECO:0000256" key="3">
    <source>
        <dbReference type="ARBA" id="ARBA00009361"/>
    </source>
</evidence>
<evidence type="ECO:0000256" key="2">
    <source>
        <dbReference type="ARBA" id="ARBA00004474"/>
    </source>
</evidence>
<dbReference type="AlphaFoldDB" id="A0AAV6WKL3"/>
<evidence type="ECO:0000256" key="4">
    <source>
        <dbReference type="ARBA" id="ARBA00022640"/>
    </source>
</evidence>
<keyword evidence="5" id="KW-0547">Nucleotide-binding</keyword>
<evidence type="ECO:0000256" key="1">
    <source>
        <dbReference type="ARBA" id="ARBA00002329"/>
    </source>
</evidence>
<protein>
    <submittedName>
        <fullName evidence="7">Uncharacterized protein</fullName>
    </submittedName>
</protein>
<accession>A0AAV6WKL3</accession>
<keyword evidence="4" id="KW-0934">Plastid</keyword>
<evidence type="ECO:0000313" key="8">
    <source>
        <dbReference type="Proteomes" id="UP000826271"/>
    </source>
</evidence>
<dbReference type="PANTHER" id="PTHR33078">
    <property type="entry name" value="PROTEIN YCF2-RELATED"/>
    <property type="match status" value="1"/>
</dbReference>
<proteinExistence type="inferred from homology"/>
<dbReference type="PANTHER" id="PTHR33078:SF100">
    <property type="entry name" value="PROTEIN YCF2"/>
    <property type="match status" value="1"/>
</dbReference>
<dbReference type="EMBL" id="WHWC01000014">
    <property type="protein sequence ID" value="KAG8369425.1"/>
    <property type="molecule type" value="Genomic_DNA"/>
</dbReference>
<comment type="function">
    <text evidence="1">Probable ATPase of unknown function. Its presence in a non-photosynthetic plant (Epifagus virginiana) and experiments in tobacco indicate that it has an essential function which is probably not related to photosynthesis.</text>
</comment>
<evidence type="ECO:0000256" key="5">
    <source>
        <dbReference type="ARBA" id="ARBA00022741"/>
    </source>
</evidence>
<evidence type="ECO:0000256" key="6">
    <source>
        <dbReference type="ARBA" id="ARBA00022840"/>
    </source>
</evidence>
<dbReference type="GO" id="GO:0009536">
    <property type="term" value="C:plastid"/>
    <property type="evidence" value="ECO:0007669"/>
    <property type="project" value="UniProtKB-SubCell"/>
</dbReference>
<sequence>MLGFPTSTPIRVEEEQRAATATQEKGSYTSALRANYSSSGKNLSSSIIRVDSYFRLTFLLPIPVEKRFLVYMPRLATEKEKKESELKLWHGNFLDSGLIQRIINLNFYRIISQLLPGIELAEVDQVLVLLSPKKLSHRIKRKGKVPRFLNRRKEASPQNAPCIGHKTRPLKLHPNLRSLGSLLKIERLEIRPRYSLNPPKTHIFKGFFPRGGTWIVESASPSSLNKREGVSIESSLRWLEDKSNSMIGIAEVSSASDDIDNINASDSIDASDDIDRGLDTELELLTMMNALTMDMMPEIDRFYIILQFELAKAMSPCIIWIPNIHDLDVNDCSAGSVAQDLWSLPGPNEKNGMTSYELVENDSILVHGLLEVEGALRFLYENYKSEFEEGEGEGALDPQQIKEDLLNHIVWPPRIWRPWGFLFDCIERPNELGFPYWSRSFRGKRIIYDEKDELQENDSELLQSGTMQY</sequence>
<comment type="caution">
    <text evidence="7">The sequence shown here is derived from an EMBL/GenBank/DDBJ whole genome shotgun (WGS) entry which is preliminary data.</text>
</comment>
<keyword evidence="8" id="KW-1185">Reference proteome</keyword>
<evidence type="ECO:0000313" key="7">
    <source>
        <dbReference type="EMBL" id="KAG8369425.1"/>
    </source>
</evidence>